<proteinExistence type="predicted"/>
<feature type="compositionally biased region" description="Low complexity" evidence="1">
    <location>
        <begin position="138"/>
        <end position="148"/>
    </location>
</feature>
<organism evidence="2 3">
    <name type="scientific">Synaphobranchus kaupii</name>
    <name type="common">Kaup's arrowtooth eel</name>
    <dbReference type="NCBI Taxonomy" id="118154"/>
    <lineage>
        <taxon>Eukaryota</taxon>
        <taxon>Metazoa</taxon>
        <taxon>Chordata</taxon>
        <taxon>Craniata</taxon>
        <taxon>Vertebrata</taxon>
        <taxon>Euteleostomi</taxon>
        <taxon>Actinopterygii</taxon>
        <taxon>Neopterygii</taxon>
        <taxon>Teleostei</taxon>
        <taxon>Anguilliformes</taxon>
        <taxon>Synaphobranchidae</taxon>
        <taxon>Synaphobranchus</taxon>
    </lineage>
</organism>
<gene>
    <name evidence="2" type="ORF">SKAU_G00311830</name>
</gene>
<evidence type="ECO:0000313" key="2">
    <source>
        <dbReference type="EMBL" id="KAJ8343854.1"/>
    </source>
</evidence>
<evidence type="ECO:0000256" key="1">
    <source>
        <dbReference type="SAM" id="MobiDB-lite"/>
    </source>
</evidence>
<feature type="region of interest" description="Disordered" evidence="1">
    <location>
        <begin position="133"/>
        <end position="165"/>
    </location>
</feature>
<reference evidence="2" key="1">
    <citation type="journal article" date="2023" name="Science">
        <title>Genome structures resolve the early diversification of teleost fishes.</title>
        <authorList>
            <person name="Parey E."/>
            <person name="Louis A."/>
            <person name="Montfort J."/>
            <person name="Bouchez O."/>
            <person name="Roques C."/>
            <person name="Iampietro C."/>
            <person name="Lluch J."/>
            <person name="Castinel A."/>
            <person name="Donnadieu C."/>
            <person name="Desvignes T."/>
            <person name="Floi Bucao C."/>
            <person name="Jouanno E."/>
            <person name="Wen M."/>
            <person name="Mejri S."/>
            <person name="Dirks R."/>
            <person name="Jansen H."/>
            <person name="Henkel C."/>
            <person name="Chen W.J."/>
            <person name="Zahm M."/>
            <person name="Cabau C."/>
            <person name="Klopp C."/>
            <person name="Thompson A.W."/>
            <person name="Robinson-Rechavi M."/>
            <person name="Braasch I."/>
            <person name="Lecointre G."/>
            <person name="Bobe J."/>
            <person name="Postlethwait J.H."/>
            <person name="Berthelot C."/>
            <person name="Roest Crollius H."/>
            <person name="Guiguen Y."/>
        </authorList>
    </citation>
    <scope>NUCLEOTIDE SEQUENCE</scope>
    <source>
        <strain evidence="2">WJC10195</strain>
    </source>
</reference>
<evidence type="ECO:0000313" key="3">
    <source>
        <dbReference type="Proteomes" id="UP001152622"/>
    </source>
</evidence>
<dbReference type="Proteomes" id="UP001152622">
    <property type="component" value="Chromosome 13"/>
</dbReference>
<accession>A0A9Q1IJ78</accession>
<comment type="caution">
    <text evidence="2">The sequence shown here is derived from an EMBL/GenBank/DDBJ whole genome shotgun (WGS) entry which is preliminary data.</text>
</comment>
<keyword evidence="3" id="KW-1185">Reference proteome</keyword>
<dbReference type="EMBL" id="JAINUF010000013">
    <property type="protein sequence ID" value="KAJ8343854.1"/>
    <property type="molecule type" value="Genomic_DNA"/>
</dbReference>
<sequence length="197" mass="20702">MKPRSEKTRAEDLKLPGGRRRADDDGRSFGESSGDVGADYTLSSETGKPRVTQYDADQEAGCSRLPEPRSARWPEAAEKAAMPFLTAPDKAPFQTAAAGAAKAASCPHLTCSPICGRTEAAIAPLCKSAGKVRGLRGPAASPSSGPAHPTSPPKKSPRIHRGGHARTASYHAALLSPPPVLSWHHWPVQMGAVAVHF</sequence>
<name>A0A9Q1IJ78_SYNKA</name>
<feature type="region of interest" description="Disordered" evidence="1">
    <location>
        <begin position="1"/>
        <end position="72"/>
    </location>
</feature>
<protein>
    <submittedName>
        <fullName evidence="2">Uncharacterized protein</fullName>
    </submittedName>
</protein>
<dbReference type="AlphaFoldDB" id="A0A9Q1IJ78"/>
<feature type="compositionally biased region" description="Basic residues" evidence="1">
    <location>
        <begin position="155"/>
        <end position="164"/>
    </location>
</feature>
<feature type="compositionally biased region" description="Basic and acidic residues" evidence="1">
    <location>
        <begin position="1"/>
        <end position="28"/>
    </location>
</feature>